<keyword evidence="5" id="KW-1185">Reference proteome</keyword>
<dbReference type="GO" id="GO:0008483">
    <property type="term" value="F:transaminase activity"/>
    <property type="evidence" value="ECO:0007669"/>
    <property type="project" value="UniProtKB-KW"/>
</dbReference>
<accession>A0A4Q2JYF2</accession>
<reference evidence="4 5" key="1">
    <citation type="submission" date="2019-01" db="EMBL/GenBank/DDBJ databases">
        <title>Senegalimassilia sp. nov. KGMB04484 isolated human feces.</title>
        <authorList>
            <person name="Han K.-I."/>
            <person name="Kim J.-S."/>
            <person name="Lee K.C."/>
            <person name="Suh M.K."/>
            <person name="Eom M.K."/>
            <person name="Lee J.H."/>
            <person name="Park S.-H."/>
            <person name="Kang S.W."/>
            <person name="Park J.-E."/>
            <person name="Oh B.S."/>
            <person name="Yu S.Y."/>
            <person name="Choi S.-H."/>
            <person name="Lee D.H."/>
            <person name="Yoon H."/>
            <person name="Kim B.-Y."/>
            <person name="Lee J.H."/>
            <person name="Lee J.-S."/>
        </authorList>
    </citation>
    <scope>NUCLEOTIDE SEQUENCE [LARGE SCALE GENOMIC DNA]</scope>
    <source>
        <strain evidence="4 5">KGMB04484</strain>
    </source>
</reference>
<dbReference type="EMBL" id="SDPW01000001">
    <property type="protein sequence ID" value="RXZ53108.1"/>
    <property type="molecule type" value="Genomic_DNA"/>
</dbReference>
<gene>
    <name evidence="4" type="ORF">ET524_00295</name>
</gene>
<evidence type="ECO:0000313" key="5">
    <source>
        <dbReference type="Proteomes" id="UP000293345"/>
    </source>
</evidence>
<dbReference type="Gene3D" id="3.40.640.10">
    <property type="entry name" value="Type I PLP-dependent aspartate aminotransferase-like (Major domain)"/>
    <property type="match status" value="1"/>
</dbReference>
<dbReference type="Gene3D" id="3.90.1150.10">
    <property type="entry name" value="Aspartate Aminotransferase, domain 1"/>
    <property type="match status" value="1"/>
</dbReference>
<dbReference type="GO" id="GO:0030170">
    <property type="term" value="F:pyridoxal phosphate binding"/>
    <property type="evidence" value="ECO:0007669"/>
    <property type="project" value="InterPro"/>
</dbReference>
<name>A0A4Q2JYF2_9ACTN</name>
<feature type="domain" description="Aminotransferase class I/classII large" evidence="3">
    <location>
        <begin position="44"/>
        <end position="368"/>
    </location>
</feature>
<dbReference type="InterPro" id="IPR015421">
    <property type="entry name" value="PyrdxlP-dep_Trfase_major"/>
</dbReference>
<evidence type="ECO:0000259" key="3">
    <source>
        <dbReference type="Pfam" id="PF00155"/>
    </source>
</evidence>
<dbReference type="InterPro" id="IPR015422">
    <property type="entry name" value="PyrdxlP-dep_Trfase_small"/>
</dbReference>
<sequence>MEKHMGNLRATGYGAVAPALDAPPVLPCGDAAKAIDWFDFSQTLNPLGTPASFANAMHRISHSNVTPTQERAARVQTPSLLARLYGVATENVAVGASATDVLTAVANAFEPRNVAVPVPSRATYEQCLGSAGHRIVEIPSPDGFIVPDPAMAHRLGMPFNAAMLANPAFPTSRLLARQTLLDYLDACDWVIVDERGIDLTLGGESMVGLLREHSNLIIIRSLTDAFSLPGLPLSCALAHPAVAQLISLAVAKPTSATLSAELAKLAASEHHLDVTRELLDTEIPWMQCMLSLVPGISIFPAEANFVMCAYRPGATMRLGAADAPDLVRQLQARGFLVRTLDRTPGVEPGTHFCVSVRTRPENERFVAVLREIVMR</sequence>
<dbReference type="Proteomes" id="UP000293345">
    <property type="component" value="Unassembled WGS sequence"/>
</dbReference>
<proteinExistence type="predicted"/>
<evidence type="ECO:0000256" key="2">
    <source>
        <dbReference type="ARBA" id="ARBA00022898"/>
    </source>
</evidence>
<dbReference type="OrthoDB" id="9788272at2"/>
<dbReference type="AlphaFoldDB" id="A0A4Q2JYF2"/>
<keyword evidence="2" id="KW-0663">Pyridoxal phosphate</keyword>
<keyword evidence="4" id="KW-0032">Aminotransferase</keyword>
<evidence type="ECO:0000313" key="4">
    <source>
        <dbReference type="EMBL" id="RXZ53108.1"/>
    </source>
</evidence>
<dbReference type="InterPro" id="IPR004839">
    <property type="entry name" value="Aminotransferase_I/II_large"/>
</dbReference>
<dbReference type="Pfam" id="PF00155">
    <property type="entry name" value="Aminotran_1_2"/>
    <property type="match status" value="1"/>
</dbReference>
<protein>
    <submittedName>
        <fullName evidence="4">Histidinol-phosphate aminotransferase family protein</fullName>
    </submittedName>
</protein>
<comment type="cofactor">
    <cofactor evidence="1">
        <name>pyridoxal 5'-phosphate</name>
        <dbReference type="ChEBI" id="CHEBI:597326"/>
    </cofactor>
</comment>
<dbReference type="RefSeq" id="WP_129422839.1">
    <property type="nucleotide sequence ID" value="NZ_SDPW01000001.1"/>
</dbReference>
<dbReference type="SUPFAM" id="SSF53383">
    <property type="entry name" value="PLP-dependent transferases"/>
    <property type="match status" value="1"/>
</dbReference>
<evidence type="ECO:0000256" key="1">
    <source>
        <dbReference type="ARBA" id="ARBA00001933"/>
    </source>
</evidence>
<dbReference type="PANTHER" id="PTHR42885:SF1">
    <property type="entry name" value="THREONINE-PHOSPHATE DECARBOXYLASE"/>
    <property type="match status" value="1"/>
</dbReference>
<organism evidence="4 5">
    <name type="scientific">Senegalimassilia faecalis</name>
    <dbReference type="NCBI Taxonomy" id="2509433"/>
    <lineage>
        <taxon>Bacteria</taxon>
        <taxon>Bacillati</taxon>
        <taxon>Actinomycetota</taxon>
        <taxon>Coriobacteriia</taxon>
        <taxon>Coriobacteriales</taxon>
        <taxon>Coriobacteriaceae</taxon>
        <taxon>Senegalimassilia</taxon>
    </lineage>
</organism>
<comment type="caution">
    <text evidence="4">The sequence shown here is derived from an EMBL/GenBank/DDBJ whole genome shotgun (WGS) entry which is preliminary data.</text>
</comment>
<dbReference type="PANTHER" id="PTHR42885">
    <property type="entry name" value="HISTIDINOL-PHOSPHATE AMINOTRANSFERASE-RELATED"/>
    <property type="match status" value="1"/>
</dbReference>
<dbReference type="InterPro" id="IPR015424">
    <property type="entry name" value="PyrdxlP-dep_Trfase"/>
</dbReference>
<keyword evidence="4" id="KW-0808">Transferase</keyword>